<reference evidence="1 2" key="1">
    <citation type="submission" date="2021-06" db="EMBL/GenBank/DDBJ databases">
        <authorList>
            <person name="Kallberg Y."/>
            <person name="Tangrot J."/>
            <person name="Rosling A."/>
        </authorList>
    </citation>
    <scope>NUCLEOTIDE SEQUENCE [LARGE SCALE GENOMIC DNA]</scope>
    <source>
        <strain evidence="1 2">120-4 pot B 10/14</strain>
    </source>
</reference>
<sequence>MATSEASDESARKRHWLFSENTDEFSSEIEDSQTTTTAAITAATDTSSQISIVTHPSSSKNVPRNRHQPRPFSEVWDYFNKGTEKNNGHYEATCSYCMKKWARGKLAQLEAYLSNDCISCPEDISRYWREKLGIPFDVIDNPFIRDMLTELNPAYSPPSRTTLSDQLFDEELAQVNKAVDDDLEKADHLTLADLVELENIKKLIGDCGKIN</sequence>
<proteinExistence type="predicted"/>
<gene>
    <name evidence="1" type="ORF">GMARGA_LOCUS10410</name>
</gene>
<name>A0ABN7UT89_GIGMA</name>
<protein>
    <submittedName>
        <fullName evidence="1">24224_t:CDS:1</fullName>
    </submittedName>
</protein>
<dbReference type="EMBL" id="CAJVQB010005831">
    <property type="protein sequence ID" value="CAG8670815.1"/>
    <property type="molecule type" value="Genomic_DNA"/>
</dbReference>
<evidence type="ECO:0000313" key="2">
    <source>
        <dbReference type="Proteomes" id="UP000789901"/>
    </source>
</evidence>
<feature type="non-terminal residue" evidence="1">
    <location>
        <position position="211"/>
    </location>
</feature>
<organism evidence="1 2">
    <name type="scientific">Gigaspora margarita</name>
    <dbReference type="NCBI Taxonomy" id="4874"/>
    <lineage>
        <taxon>Eukaryota</taxon>
        <taxon>Fungi</taxon>
        <taxon>Fungi incertae sedis</taxon>
        <taxon>Mucoromycota</taxon>
        <taxon>Glomeromycotina</taxon>
        <taxon>Glomeromycetes</taxon>
        <taxon>Diversisporales</taxon>
        <taxon>Gigasporaceae</taxon>
        <taxon>Gigaspora</taxon>
    </lineage>
</organism>
<dbReference type="Proteomes" id="UP000789901">
    <property type="component" value="Unassembled WGS sequence"/>
</dbReference>
<keyword evidence="2" id="KW-1185">Reference proteome</keyword>
<accession>A0ABN7UT89</accession>
<evidence type="ECO:0000313" key="1">
    <source>
        <dbReference type="EMBL" id="CAG8670815.1"/>
    </source>
</evidence>
<comment type="caution">
    <text evidence="1">The sequence shown here is derived from an EMBL/GenBank/DDBJ whole genome shotgun (WGS) entry which is preliminary data.</text>
</comment>